<accession>A0ABV9BEA4</accession>
<organism evidence="2 3">
    <name type="scientific">Streptomyces ehimensis</name>
    <dbReference type="NCBI Taxonomy" id="68195"/>
    <lineage>
        <taxon>Bacteria</taxon>
        <taxon>Bacillati</taxon>
        <taxon>Actinomycetota</taxon>
        <taxon>Actinomycetes</taxon>
        <taxon>Kitasatosporales</taxon>
        <taxon>Streptomycetaceae</taxon>
        <taxon>Streptomyces</taxon>
    </lineage>
</organism>
<protein>
    <submittedName>
        <fullName evidence="2">Uncharacterized protein</fullName>
    </submittedName>
</protein>
<comment type="caution">
    <text evidence="2">The sequence shown here is derived from an EMBL/GenBank/DDBJ whole genome shotgun (WGS) entry which is preliminary data.</text>
</comment>
<evidence type="ECO:0000256" key="1">
    <source>
        <dbReference type="SAM" id="MobiDB-lite"/>
    </source>
</evidence>
<reference evidence="3" key="1">
    <citation type="journal article" date="2019" name="Int. J. Syst. Evol. Microbiol.">
        <title>The Global Catalogue of Microorganisms (GCM) 10K type strain sequencing project: providing services to taxonomists for standard genome sequencing and annotation.</title>
        <authorList>
            <consortium name="The Broad Institute Genomics Platform"/>
            <consortium name="The Broad Institute Genome Sequencing Center for Infectious Disease"/>
            <person name="Wu L."/>
            <person name="Ma J."/>
        </authorList>
    </citation>
    <scope>NUCLEOTIDE SEQUENCE [LARGE SCALE GENOMIC DNA]</scope>
    <source>
        <strain evidence="3">CECT 8064</strain>
    </source>
</reference>
<dbReference type="EMBL" id="JBHSFS010000002">
    <property type="protein sequence ID" value="MFC4512362.1"/>
    <property type="molecule type" value="Genomic_DNA"/>
</dbReference>
<feature type="region of interest" description="Disordered" evidence="1">
    <location>
        <begin position="1"/>
        <end position="68"/>
    </location>
</feature>
<proteinExistence type="predicted"/>
<dbReference type="RefSeq" id="WP_358214723.1">
    <property type="nucleotide sequence ID" value="NZ_JBHSFS010000002.1"/>
</dbReference>
<name>A0ABV9BEA4_9ACTN</name>
<evidence type="ECO:0000313" key="3">
    <source>
        <dbReference type="Proteomes" id="UP001595990"/>
    </source>
</evidence>
<feature type="compositionally biased region" description="Low complexity" evidence="1">
    <location>
        <begin position="43"/>
        <end position="64"/>
    </location>
</feature>
<gene>
    <name evidence="2" type="ORF">ACFPEN_05370</name>
</gene>
<sequence>MARPSDVPTHPGASAAAPASDRYAETEAPPVTSTAPPGPGVPPGVSHHSSPAAATATPAAAAGRRPGRPVLVDVRSLLRCSMIPNLRTAGPAPPLPNGIADP</sequence>
<feature type="region of interest" description="Disordered" evidence="1">
    <location>
        <begin position="83"/>
        <end position="102"/>
    </location>
</feature>
<dbReference type="Proteomes" id="UP001595990">
    <property type="component" value="Unassembled WGS sequence"/>
</dbReference>
<keyword evidence="3" id="KW-1185">Reference proteome</keyword>
<feature type="compositionally biased region" description="Low complexity" evidence="1">
    <location>
        <begin position="11"/>
        <end position="20"/>
    </location>
</feature>
<evidence type="ECO:0000313" key="2">
    <source>
        <dbReference type="EMBL" id="MFC4512362.1"/>
    </source>
</evidence>